<dbReference type="InterPro" id="IPR032106">
    <property type="entry name" value="2-oxogl_dehyd_N"/>
</dbReference>
<gene>
    <name evidence="2" type="ORF">GHK86_11020</name>
</gene>
<dbReference type="Proteomes" id="UP000437736">
    <property type="component" value="Unassembled WGS sequence"/>
</dbReference>
<comment type="caution">
    <text evidence="2">The sequence shown here is derived from an EMBL/GenBank/DDBJ whole genome shotgun (WGS) entry which is preliminary data.</text>
</comment>
<evidence type="ECO:0000259" key="1">
    <source>
        <dbReference type="Pfam" id="PF16078"/>
    </source>
</evidence>
<keyword evidence="3" id="KW-1185">Reference proteome</keyword>
<evidence type="ECO:0000313" key="2">
    <source>
        <dbReference type="EMBL" id="MST33249.1"/>
    </source>
</evidence>
<accession>A0ABW9QUY6</accession>
<evidence type="ECO:0000313" key="3">
    <source>
        <dbReference type="Proteomes" id="UP000437736"/>
    </source>
</evidence>
<proteinExistence type="predicted"/>
<feature type="domain" description="2-oxoglutarate dehydrogenase E1 component N-terminal" evidence="1">
    <location>
        <begin position="10"/>
        <end position="46"/>
    </location>
</feature>
<protein>
    <recommendedName>
        <fullName evidence="1">2-oxoglutarate dehydrogenase E1 component N-terminal domain-containing protein</fullName>
    </recommendedName>
</protein>
<organism evidence="2 3">
    <name type="scientific">Acidiferrimicrobium australe</name>
    <dbReference type="NCBI Taxonomy" id="2664430"/>
    <lineage>
        <taxon>Bacteria</taxon>
        <taxon>Bacillati</taxon>
        <taxon>Actinomycetota</taxon>
        <taxon>Acidimicrobiia</taxon>
        <taxon>Acidimicrobiales</taxon>
        <taxon>Acidimicrobiaceae</taxon>
        <taxon>Acidiferrimicrobium</taxon>
    </lineage>
</organism>
<name>A0ABW9QUY6_9ACTN</name>
<feature type="non-terminal residue" evidence="2">
    <location>
        <position position="77"/>
    </location>
</feature>
<sequence length="77" mass="8273">MPEDPPTRELFGPNAWLVDDMYEQYRRDPESVSPSWREFFEGYRPGGVNLARPSLSLPAEAAGAPAPALPAAGAASA</sequence>
<reference evidence="2 3" key="1">
    <citation type="submission" date="2019-11" db="EMBL/GenBank/DDBJ databases">
        <title>Acidiferrimicrobium australis gen. nov., sp. nov., an acidophilic and obligately heterotrophic, member of the Actinobacteria that catalyses dissimilatory oxido- reduction of iron isolated from metal-rich acidic water in Chile.</title>
        <authorList>
            <person name="Gonzalez D."/>
            <person name="Huber K."/>
            <person name="Hedrich S."/>
            <person name="Rojas-Villalobos C."/>
            <person name="Quatrini R."/>
            <person name="Dinamarca M.A."/>
            <person name="Schwarz A."/>
            <person name="Canales C."/>
            <person name="Nancucheo I."/>
        </authorList>
    </citation>
    <scope>NUCLEOTIDE SEQUENCE [LARGE SCALE GENOMIC DNA]</scope>
    <source>
        <strain evidence="2 3">USS-CCA1</strain>
    </source>
</reference>
<dbReference type="Pfam" id="PF16078">
    <property type="entry name" value="2-oxogl_dehyd_N"/>
    <property type="match status" value="1"/>
</dbReference>
<dbReference type="EMBL" id="WJHE01000534">
    <property type="protein sequence ID" value="MST33249.1"/>
    <property type="molecule type" value="Genomic_DNA"/>
</dbReference>